<evidence type="ECO:0000256" key="5">
    <source>
        <dbReference type="ARBA" id="ARBA00035648"/>
    </source>
</evidence>
<gene>
    <name evidence="8" type="ORF">K7J14_08125</name>
</gene>
<reference evidence="8" key="1">
    <citation type="submission" date="2021-08" db="EMBL/GenBank/DDBJ databases">
        <title>Comparative analyses of Brucepasteria parasyntrophica and Teretinema zuelzerae.</title>
        <authorList>
            <person name="Song Y."/>
            <person name="Brune A."/>
        </authorList>
    </citation>
    <scope>NUCLEOTIDE SEQUENCE</scope>
    <source>
        <strain evidence="8">DSM 1903</strain>
    </source>
</reference>
<dbReference type="InterPro" id="IPR013551">
    <property type="entry name" value="YicC-like_C"/>
</dbReference>
<comment type="similarity">
    <text evidence="5">Belongs to the YicC/YloC family.</text>
</comment>
<dbReference type="GO" id="GO:0004521">
    <property type="term" value="F:RNA endonuclease activity"/>
    <property type="evidence" value="ECO:0007669"/>
    <property type="project" value="InterPro"/>
</dbReference>
<evidence type="ECO:0000259" key="6">
    <source>
        <dbReference type="Pfam" id="PF03755"/>
    </source>
</evidence>
<evidence type="ECO:0000313" key="9">
    <source>
        <dbReference type="Proteomes" id="UP001198163"/>
    </source>
</evidence>
<dbReference type="AlphaFoldDB" id="A0AAE3JJX2"/>
<dbReference type="Proteomes" id="UP001198163">
    <property type="component" value="Unassembled WGS sequence"/>
</dbReference>
<evidence type="ECO:0000256" key="1">
    <source>
        <dbReference type="ARBA" id="ARBA00001968"/>
    </source>
</evidence>
<evidence type="ECO:0000256" key="3">
    <source>
        <dbReference type="ARBA" id="ARBA00022759"/>
    </source>
</evidence>
<evidence type="ECO:0000256" key="2">
    <source>
        <dbReference type="ARBA" id="ARBA00022722"/>
    </source>
</evidence>
<dbReference type="GO" id="GO:0016787">
    <property type="term" value="F:hydrolase activity"/>
    <property type="evidence" value="ECO:0007669"/>
    <property type="project" value="UniProtKB-KW"/>
</dbReference>
<accession>A0AAE3JJX2</accession>
<keyword evidence="9" id="KW-1185">Reference proteome</keyword>
<keyword evidence="2" id="KW-0540">Nuclease</keyword>
<keyword evidence="3" id="KW-0255">Endonuclease</keyword>
<comment type="cofactor">
    <cofactor evidence="1">
        <name>a divalent metal cation</name>
        <dbReference type="ChEBI" id="CHEBI:60240"/>
    </cofactor>
</comment>
<proteinExistence type="inferred from homology"/>
<dbReference type="NCBIfam" id="TIGR00255">
    <property type="entry name" value="YicC/YloC family endoribonuclease"/>
    <property type="match status" value="1"/>
</dbReference>
<dbReference type="RefSeq" id="WP_230755128.1">
    <property type="nucleotide sequence ID" value="NZ_JAINWA010000003.1"/>
</dbReference>
<dbReference type="PANTHER" id="PTHR30636">
    <property type="entry name" value="UPF0701 PROTEIN YICC"/>
    <property type="match status" value="1"/>
</dbReference>
<dbReference type="PANTHER" id="PTHR30636:SF3">
    <property type="entry name" value="UPF0701 PROTEIN YICC"/>
    <property type="match status" value="1"/>
</dbReference>
<dbReference type="Pfam" id="PF08340">
    <property type="entry name" value="YicC-like_C"/>
    <property type="match status" value="1"/>
</dbReference>
<organism evidence="8 9">
    <name type="scientific">Teretinema zuelzerae</name>
    <dbReference type="NCBI Taxonomy" id="156"/>
    <lineage>
        <taxon>Bacteria</taxon>
        <taxon>Pseudomonadati</taxon>
        <taxon>Spirochaetota</taxon>
        <taxon>Spirochaetia</taxon>
        <taxon>Spirochaetales</taxon>
        <taxon>Treponemataceae</taxon>
        <taxon>Teretinema</taxon>
    </lineage>
</organism>
<protein>
    <submittedName>
        <fullName evidence="8">YicC family protein</fullName>
    </submittedName>
</protein>
<feature type="domain" description="Endoribonuclease YicC-like N-terminal" evidence="6">
    <location>
        <begin position="1"/>
        <end position="153"/>
    </location>
</feature>
<evidence type="ECO:0000256" key="4">
    <source>
        <dbReference type="ARBA" id="ARBA00022801"/>
    </source>
</evidence>
<dbReference type="InterPro" id="IPR013527">
    <property type="entry name" value="YicC-like_N"/>
</dbReference>
<dbReference type="InterPro" id="IPR005229">
    <property type="entry name" value="YicC/YloC-like"/>
</dbReference>
<keyword evidence="4" id="KW-0378">Hydrolase</keyword>
<evidence type="ECO:0000259" key="7">
    <source>
        <dbReference type="Pfam" id="PF08340"/>
    </source>
</evidence>
<name>A0AAE3JJX2_9SPIR</name>
<evidence type="ECO:0000313" key="8">
    <source>
        <dbReference type="EMBL" id="MCD1654670.1"/>
    </source>
</evidence>
<dbReference type="Pfam" id="PF03755">
    <property type="entry name" value="YicC-like_N"/>
    <property type="match status" value="1"/>
</dbReference>
<dbReference type="EMBL" id="JAINWA010000003">
    <property type="protein sequence ID" value="MCD1654670.1"/>
    <property type="molecule type" value="Genomic_DNA"/>
</dbReference>
<sequence length="288" mass="32873">MKSMTGYAYKECSIEDGTLSIEIKCYNSRFLDLTVNQPWWLSRIETKLREFASKKVQRGKMDVTVRVRERNANIQVTADPGAARSYMEAITEIADALSHTDAIPLSLIVAQEGVLKSERTIDPERYWLLLEPVLESAFADFEASRITEGLALKRDILNMISRLDKDAEIFESWVPEMEKIFKDSVRSRFEELLGSAVDEQRVMQETAALLMKYTINEEIVRLRAHLVSLRNELESNPAPGRKADFICQEINREVNTIGSKNQILEVGAAVIDAKDALENIREQMRNIE</sequence>
<comment type="caution">
    <text evidence="8">The sequence shown here is derived from an EMBL/GenBank/DDBJ whole genome shotgun (WGS) entry which is preliminary data.</text>
</comment>
<feature type="domain" description="Endoribonuclease YicC-like C-terminal" evidence="7">
    <location>
        <begin position="173"/>
        <end position="288"/>
    </location>
</feature>